<dbReference type="RefSeq" id="WP_160376575.1">
    <property type="nucleotide sequence ID" value="NZ_WSTB01000017.1"/>
</dbReference>
<proteinExistence type="predicted"/>
<evidence type="ECO:0000313" key="2">
    <source>
        <dbReference type="EMBL" id="MWB96686.1"/>
    </source>
</evidence>
<feature type="chain" id="PRO_5026177927" evidence="1">
    <location>
        <begin position="20"/>
        <end position="176"/>
    </location>
</feature>
<gene>
    <name evidence="2" type="ORF">GON26_20170</name>
</gene>
<feature type="signal peptide" evidence="1">
    <location>
        <begin position="1"/>
        <end position="19"/>
    </location>
</feature>
<reference evidence="2 3" key="1">
    <citation type="submission" date="2019-12" db="EMBL/GenBank/DDBJ databases">
        <authorList>
            <person name="Kim Y.S."/>
        </authorList>
    </citation>
    <scope>NUCLEOTIDE SEQUENCE [LARGE SCALE GENOMIC DNA]</scope>
    <source>
        <strain evidence="2 3">GA093</strain>
    </source>
</reference>
<keyword evidence="1" id="KW-0732">Signal</keyword>
<name>A0A6I4NQL1_9FLAO</name>
<keyword evidence="3" id="KW-1185">Reference proteome</keyword>
<protein>
    <submittedName>
        <fullName evidence="2">Uncharacterized protein</fullName>
    </submittedName>
</protein>
<organism evidence="2 3">
    <name type="scientific">Flavobacterium hydrocarbonoxydans</name>
    <dbReference type="NCBI Taxonomy" id="2683249"/>
    <lineage>
        <taxon>Bacteria</taxon>
        <taxon>Pseudomonadati</taxon>
        <taxon>Bacteroidota</taxon>
        <taxon>Flavobacteriia</taxon>
        <taxon>Flavobacteriales</taxon>
        <taxon>Flavobacteriaceae</taxon>
        <taxon>Flavobacterium</taxon>
    </lineage>
</organism>
<dbReference type="EMBL" id="WSTB01000017">
    <property type="protein sequence ID" value="MWB96686.1"/>
    <property type="molecule type" value="Genomic_DNA"/>
</dbReference>
<evidence type="ECO:0000256" key="1">
    <source>
        <dbReference type="SAM" id="SignalP"/>
    </source>
</evidence>
<dbReference type="Proteomes" id="UP000471501">
    <property type="component" value="Unassembled WGS sequence"/>
</dbReference>
<accession>A0A6I4NQL1</accession>
<sequence length="176" mass="18957">MKKIAITTVLLIFNITAFGQQSYAVIGGATSKVIPDGGGIVDFSETTTKGIVLPQLLNTGNVITPGTLFYDTVLKKVMYRDNTQIRDLSINTGTYTPVANYNTLITASDKVSVIGTQTSNAVGVLILESNDKALILPKMASPHLKIVAPEAGTICYDTDKNLFCVFNGSEWTFWGE</sequence>
<comment type="caution">
    <text evidence="2">The sequence shown here is derived from an EMBL/GenBank/DDBJ whole genome shotgun (WGS) entry which is preliminary data.</text>
</comment>
<evidence type="ECO:0000313" key="3">
    <source>
        <dbReference type="Proteomes" id="UP000471501"/>
    </source>
</evidence>
<dbReference type="AlphaFoldDB" id="A0A6I4NQL1"/>